<evidence type="ECO:0000313" key="7">
    <source>
        <dbReference type="EMBL" id="KER24282.1"/>
    </source>
</evidence>
<dbReference type="GeneID" id="20322200"/>
<dbReference type="CTD" id="20322200"/>
<feature type="chain" id="PRO_5001704094" evidence="6">
    <location>
        <begin position="19"/>
        <end position="299"/>
    </location>
</feature>
<evidence type="ECO:0000313" key="8">
    <source>
        <dbReference type="Proteomes" id="UP000054324"/>
    </source>
</evidence>
<dbReference type="GO" id="GO:0061809">
    <property type="term" value="F:NAD+ nucleosidase activity, cyclic ADP-ribose generating"/>
    <property type="evidence" value="ECO:0007669"/>
    <property type="project" value="InterPro"/>
</dbReference>
<evidence type="ECO:0000256" key="3">
    <source>
        <dbReference type="ARBA" id="ARBA00022801"/>
    </source>
</evidence>
<dbReference type="Pfam" id="PF02267">
    <property type="entry name" value="Rib_hydrolayse"/>
    <property type="match status" value="1"/>
</dbReference>
<dbReference type="PANTHER" id="PTHR10912">
    <property type="entry name" value="ADP-RIBOSYL CYCLASE"/>
    <property type="match status" value="1"/>
</dbReference>
<keyword evidence="8" id="KW-1185">Reference proteome</keyword>
<dbReference type="STRING" id="6198.A0A074ZF73"/>
<accession>A0A074ZF73</accession>
<keyword evidence="4" id="KW-0520">NAD</keyword>
<name>A0A074ZF73_OPIVI</name>
<dbReference type="Proteomes" id="UP000054324">
    <property type="component" value="Unassembled WGS sequence"/>
</dbReference>
<keyword evidence="5" id="KW-1015">Disulfide bond</keyword>
<dbReference type="OrthoDB" id="10028716at2759"/>
<keyword evidence="6" id="KW-0732">Signal</keyword>
<dbReference type="InterPro" id="IPR003193">
    <property type="entry name" value="ADP-ribosyl_cyclase"/>
</dbReference>
<sequence>MQFQHTALFFGLLITTYCKNIGELAPQQLSLLQRLVIGRCSEWAFAHVEYDINCQKVWTDFEKIITDSRLEHLCTMDPSMFDQFVSDLFKFEPKLKKPFFWSRSGTLAMAVCRKLGVCDVLEGTLPGFIFNELNWCDKTLTAGTVYQTQCGCSGKAQLVYAFWKSASKLYSQLVEGDVGVLLNGSLVTPYDKNRTFASSELPHLYYPRVKKLTAYLAYNLDEEDVRPNAGCNSESMLTLKADVLRKNITYVCTEQPATAGDHVLFVSVSSYLIQSKTRFTLPASPETNLSFWPVYCTTE</sequence>
<evidence type="ECO:0000256" key="6">
    <source>
        <dbReference type="SAM" id="SignalP"/>
    </source>
</evidence>
<dbReference type="Gene3D" id="3.40.50.720">
    <property type="entry name" value="NAD(P)-binding Rossmann-like Domain"/>
    <property type="match status" value="1"/>
</dbReference>
<dbReference type="Gene3D" id="1.20.82.10">
    <property type="entry name" value="ADP Ribosyl Cyclase, Chain A, domain 1"/>
    <property type="match status" value="1"/>
</dbReference>
<dbReference type="GO" id="GO:0016849">
    <property type="term" value="F:phosphorus-oxygen lyase activity"/>
    <property type="evidence" value="ECO:0007669"/>
    <property type="project" value="TreeGrafter"/>
</dbReference>
<comment type="similarity">
    <text evidence="1">Belongs to the ADP-ribosyl cyclase family.</text>
</comment>
<organism evidence="7 8">
    <name type="scientific">Opisthorchis viverrini</name>
    <name type="common">Southeast Asian liver fluke</name>
    <dbReference type="NCBI Taxonomy" id="6198"/>
    <lineage>
        <taxon>Eukaryota</taxon>
        <taxon>Metazoa</taxon>
        <taxon>Spiralia</taxon>
        <taxon>Lophotrochozoa</taxon>
        <taxon>Platyhelminthes</taxon>
        <taxon>Trematoda</taxon>
        <taxon>Digenea</taxon>
        <taxon>Opisthorchiida</taxon>
        <taxon>Opisthorchiata</taxon>
        <taxon>Opisthorchiidae</taxon>
        <taxon>Opisthorchis</taxon>
    </lineage>
</organism>
<feature type="signal peptide" evidence="6">
    <location>
        <begin position="1"/>
        <end position="18"/>
    </location>
</feature>
<proteinExistence type="inferred from homology"/>
<dbReference type="RefSeq" id="XP_009171972.1">
    <property type="nucleotide sequence ID" value="XM_009173708.1"/>
</dbReference>
<protein>
    <submittedName>
        <fullName evidence="7">Uncharacterized protein</fullName>
    </submittedName>
</protein>
<gene>
    <name evidence="7" type="ORF">T265_08021</name>
</gene>
<dbReference type="PANTHER" id="PTHR10912:SF7">
    <property type="entry name" value="ADP-RIBOSYL CYCLASE_CYCLIC ADP-RIBOSE HYDROLASE"/>
    <property type="match status" value="1"/>
</dbReference>
<dbReference type="EMBL" id="KL596816">
    <property type="protein sequence ID" value="KER24282.1"/>
    <property type="molecule type" value="Genomic_DNA"/>
</dbReference>
<keyword evidence="2" id="KW-0808">Transferase</keyword>
<dbReference type="GO" id="GO:0005886">
    <property type="term" value="C:plasma membrane"/>
    <property type="evidence" value="ECO:0007669"/>
    <property type="project" value="TreeGrafter"/>
</dbReference>
<evidence type="ECO:0000256" key="1">
    <source>
        <dbReference type="ARBA" id="ARBA00005406"/>
    </source>
</evidence>
<dbReference type="KEGG" id="ovi:T265_08021"/>
<dbReference type="AlphaFoldDB" id="A0A074ZF73"/>
<dbReference type="GO" id="GO:0016740">
    <property type="term" value="F:transferase activity"/>
    <property type="evidence" value="ECO:0007669"/>
    <property type="project" value="UniProtKB-KW"/>
</dbReference>
<evidence type="ECO:0000256" key="4">
    <source>
        <dbReference type="ARBA" id="ARBA00023027"/>
    </source>
</evidence>
<dbReference type="SUPFAM" id="SSF52309">
    <property type="entry name" value="N-(deoxy)ribosyltransferase-like"/>
    <property type="match status" value="1"/>
</dbReference>
<evidence type="ECO:0000256" key="5">
    <source>
        <dbReference type="ARBA" id="ARBA00023157"/>
    </source>
</evidence>
<reference evidence="7 8" key="1">
    <citation type="submission" date="2013-11" db="EMBL/GenBank/DDBJ databases">
        <title>Opisthorchis viverrini - life in the bile duct.</title>
        <authorList>
            <person name="Young N.D."/>
            <person name="Nagarajan N."/>
            <person name="Lin S.J."/>
            <person name="Korhonen P.K."/>
            <person name="Jex A.R."/>
            <person name="Hall R.S."/>
            <person name="Safavi-Hemami H."/>
            <person name="Kaewkong W."/>
            <person name="Bertrand D."/>
            <person name="Gao S."/>
            <person name="Seet Q."/>
            <person name="Wongkham S."/>
            <person name="Teh B.T."/>
            <person name="Wongkham C."/>
            <person name="Intapan P.M."/>
            <person name="Maleewong W."/>
            <person name="Yang X."/>
            <person name="Hu M."/>
            <person name="Wang Z."/>
            <person name="Hofmann A."/>
            <person name="Sternberg P.W."/>
            <person name="Tan P."/>
            <person name="Wang J."/>
            <person name="Gasser R.B."/>
        </authorList>
    </citation>
    <scope>NUCLEOTIDE SEQUENCE [LARGE SCALE GENOMIC DNA]</scope>
</reference>
<keyword evidence="3" id="KW-0378">Hydrolase</keyword>
<evidence type="ECO:0000256" key="2">
    <source>
        <dbReference type="ARBA" id="ARBA00022679"/>
    </source>
</evidence>